<evidence type="ECO:0000313" key="3">
    <source>
        <dbReference type="Proteomes" id="UP000663929"/>
    </source>
</evidence>
<dbReference type="RefSeq" id="WP_237381500.1">
    <property type="nucleotide sequence ID" value="NZ_CP071793.1"/>
</dbReference>
<accession>A0A8A4TMZ9</accession>
<name>A0A8A4TMZ9_SULCO</name>
<evidence type="ECO:0000259" key="1">
    <source>
        <dbReference type="PROSITE" id="PS51352"/>
    </source>
</evidence>
<reference evidence="2" key="1">
    <citation type="submission" date="2021-03" db="EMBL/GenBank/DDBJ databases">
        <title>Acanthopleuribacteraceae sp. M133.</title>
        <authorList>
            <person name="Wang G."/>
        </authorList>
    </citation>
    <scope>NUCLEOTIDE SEQUENCE</scope>
    <source>
        <strain evidence="2">M133</strain>
    </source>
</reference>
<dbReference type="Proteomes" id="UP000663929">
    <property type="component" value="Chromosome"/>
</dbReference>
<dbReference type="GO" id="GO:0016491">
    <property type="term" value="F:oxidoreductase activity"/>
    <property type="evidence" value="ECO:0007669"/>
    <property type="project" value="InterPro"/>
</dbReference>
<dbReference type="KEGG" id="scor:J3U87_02775"/>
<proteinExistence type="predicted"/>
<protein>
    <submittedName>
        <fullName evidence="2">TlpA family protein disulfide reductase</fullName>
    </submittedName>
</protein>
<dbReference type="PANTHER" id="PTHR42852:SF18">
    <property type="entry name" value="CHROMOSOME UNDETERMINED SCAFFOLD_47, WHOLE GENOME SHOTGUN SEQUENCE"/>
    <property type="match status" value="1"/>
</dbReference>
<organism evidence="2 3">
    <name type="scientific">Sulfidibacter corallicola</name>
    <dbReference type="NCBI Taxonomy" id="2818388"/>
    <lineage>
        <taxon>Bacteria</taxon>
        <taxon>Pseudomonadati</taxon>
        <taxon>Acidobacteriota</taxon>
        <taxon>Holophagae</taxon>
        <taxon>Acanthopleuribacterales</taxon>
        <taxon>Acanthopleuribacteraceae</taxon>
        <taxon>Sulfidibacter</taxon>
    </lineage>
</organism>
<dbReference type="Gene3D" id="3.40.30.10">
    <property type="entry name" value="Glutaredoxin"/>
    <property type="match status" value="1"/>
</dbReference>
<keyword evidence="3" id="KW-1185">Reference proteome</keyword>
<dbReference type="Pfam" id="PF08534">
    <property type="entry name" value="Redoxin"/>
    <property type="match status" value="1"/>
</dbReference>
<dbReference type="EMBL" id="CP071793">
    <property type="protein sequence ID" value="QTD51369.1"/>
    <property type="molecule type" value="Genomic_DNA"/>
</dbReference>
<feature type="domain" description="Thioredoxin" evidence="1">
    <location>
        <begin position="15"/>
        <end position="154"/>
    </location>
</feature>
<evidence type="ECO:0000313" key="2">
    <source>
        <dbReference type="EMBL" id="QTD51369.1"/>
    </source>
</evidence>
<sequence length="158" mass="17619">MRKTVSLWLVTLLSLGIGSIAITGERTTDQNGTAYGPDALTGKVTIVDFAASWCKPCWKALPHLQQYADRHPEVRVLVVSEDDSRKGRDRLVKKLGLRVPVIWDANHVWAEKFQPPGMPTTFVLDAQGKVVHQQVGFDEKKWAKTRKVLAELSESTSP</sequence>
<dbReference type="SUPFAM" id="SSF52833">
    <property type="entry name" value="Thioredoxin-like"/>
    <property type="match status" value="1"/>
</dbReference>
<dbReference type="CDD" id="cd02966">
    <property type="entry name" value="TlpA_like_family"/>
    <property type="match status" value="1"/>
</dbReference>
<dbReference type="PANTHER" id="PTHR42852">
    <property type="entry name" value="THIOL:DISULFIDE INTERCHANGE PROTEIN DSBE"/>
    <property type="match status" value="1"/>
</dbReference>
<dbReference type="InterPro" id="IPR013766">
    <property type="entry name" value="Thioredoxin_domain"/>
</dbReference>
<dbReference type="InterPro" id="IPR036249">
    <property type="entry name" value="Thioredoxin-like_sf"/>
</dbReference>
<dbReference type="PROSITE" id="PS51352">
    <property type="entry name" value="THIOREDOXIN_2"/>
    <property type="match status" value="1"/>
</dbReference>
<dbReference type="InterPro" id="IPR013740">
    <property type="entry name" value="Redoxin"/>
</dbReference>
<dbReference type="AlphaFoldDB" id="A0A8A4TMZ9"/>
<gene>
    <name evidence="2" type="ORF">J3U87_02775</name>
</gene>
<dbReference type="InterPro" id="IPR050553">
    <property type="entry name" value="Thioredoxin_ResA/DsbE_sf"/>
</dbReference>